<dbReference type="GO" id="GO:0006633">
    <property type="term" value="P:fatty acid biosynthetic process"/>
    <property type="evidence" value="ECO:0007669"/>
    <property type="project" value="TreeGrafter"/>
</dbReference>
<gene>
    <name evidence="3" type="ORF">BSZ05_05055</name>
</gene>
<dbReference type="Proteomes" id="UP000197092">
    <property type="component" value="Chromosome 1"/>
</dbReference>
<dbReference type="KEGG" id="vsh:BSZ05_05055"/>
<dbReference type="PANTHER" id="PTHR42760:SF133">
    <property type="entry name" value="3-OXOACYL-[ACYL-CARRIER-PROTEIN] REDUCTASE"/>
    <property type="match status" value="1"/>
</dbReference>
<dbReference type="GO" id="GO:0048038">
    <property type="term" value="F:quinone binding"/>
    <property type="evidence" value="ECO:0007669"/>
    <property type="project" value="TreeGrafter"/>
</dbReference>
<dbReference type="Gene3D" id="3.40.50.720">
    <property type="entry name" value="NAD(P)-binding Rossmann-like Domain"/>
    <property type="match status" value="1"/>
</dbReference>
<evidence type="ECO:0000256" key="1">
    <source>
        <dbReference type="ARBA" id="ARBA00006484"/>
    </source>
</evidence>
<evidence type="ECO:0000313" key="3">
    <source>
        <dbReference type="EMBL" id="ASI89224.1"/>
    </source>
</evidence>
<dbReference type="Pfam" id="PF13561">
    <property type="entry name" value="adh_short_C2"/>
    <property type="match status" value="1"/>
</dbReference>
<organism evidence="3 4">
    <name type="scientific">Vibrio mediterranei</name>
    <dbReference type="NCBI Taxonomy" id="689"/>
    <lineage>
        <taxon>Bacteria</taxon>
        <taxon>Pseudomonadati</taxon>
        <taxon>Pseudomonadota</taxon>
        <taxon>Gammaproteobacteria</taxon>
        <taxon>Vibrionales</taxon>
        <taxon>Vibrionaceae</taxon>
        <taxon>Vibrio</taxon>
    </lineage>
</organism>
<dbReference type="RefSeq" id="WP_088876339.1">
    <property type="nucleotide sequence ID" value="NZ_CP018308.1"/>
</dbReference>
<dbReference type="EMBL" id="CP018308">
    <property type="protein sequence ID" value="ASI89224.1"/>
    <property type="molecule type" value="Genomic_DNA"/>
</dbReference>
<accession>A0AAN1FEL0</accession>
<reference evidence="4" key="1">
    <citation type="submission" date="2016-12" db="EMBL/GenBank/DDBJ databases">
        <title>Comparative genomic analysis reveals the diversity, evolution, and environmental adaptation strategies of the genus Vibrio.</title>
        <authorList>
            <person name="Lin H."/>
            <person name="Wang X."/>
            <person name="Zhang X.-H."/>
        </authorList>
    </citation>
    <scope>NUCLEOTIDE SEQUENCE [LARGE SCALE GENOMIC DNA]</scope>
    <source>
        <strain evidence="4">QT6D1</strain>
    </source>
</reference>
<protein>
    <submittedName>
        <fullName evidence="3">Oxidoreductase</fullName>
    </submittedName>
</protein>
<dbReference type="PRINTS" id="PR00080">
    <property type="entry name" value="SDRFAMILY"/>
</dbReference>
<keyword evidence="2" id="KW-0560">Oxidoreductase</keyword>
<sequence>MPLNIVITGSRKGLGRALAEHYLAQGHTVIGCSRQKSSIEHERYHHFALDVTDEKAVVSMVRAVRKQFQVIDVLVNNAGMAAMNHFLTTPLSSAEKVMATNVFGTFLFSREIAKMMMKQKSGSIVNYSTVAVPLDLEGEAIYAASKSAVESLTRISAKELAPYGIRVNAVGPTPVQTDLIKAVPKQKIEELIDCQAIKRLGVEADVINVVDFFISPHSDFITGQVIYLGGVFK</sequence>
<evidence type="ECO:0000313" key="4">
    <source>
        <dbReference type="Proteomes" id="UP000197092"/>
    </source>
</evidence>
<proteinExistence type="inferred from homology"/>
<dbReference type="GO" id="GO:0016616">
    <property type="term" value="F:oxidoreductase activity, acting on the CH-OH group of donors, NAD or NADP as acceptor"/>
    <property type="evidence" value="ECO:0007669"/>
    <property type="project" value="TreeGrafter"/>
</dbReference>
<name>A0AAN1FEL0_9VIBR</name>
<dbReference type="FunFam" id="3.40.50.720:FF:000084">
    <property type="entry name" value="Short-chain dehydrogenase reductase"/>
    <property type="match status" value="1"/>
</dbReference>
<dbReference type="SUPFAM" id="SSF51735">
    <property type="entry name" value="NAD(P)-binding Rossmann-fold domains"/>
    <property type="match status" value="1"/>
</dbReference>
<dbReference type="AlphaFoldDB" id="A0AAN1FEL0"/>
<evidence type="ECO:0000256" key="2">
    <source>
        <dbReference type="ARBA" id="ARBA00023002"/>
    </source>
</evidence>
<dbReference type="PANTHER" id="PTHR42760">
    <property type="entry name" value="SHORT-CHAIN DEHYDROGENASES/REDUCTASES FAMILY MEMBER"/>
    <property type="match status" value="1"/>
</dbReference>
<dbReference type="InterPro" id="IPR002347">
    <property type="entry name" value="SDR_fam"/>
</dbReference>
<dbReference type="InterPro" id="IPR036291">
    <property type="entry name" value="NAD(P)-bd_dom_sf"/>
</dbReference>
<dbReference type="PRINTS" id="PR00081">
    <property type="entry name" value="GDHRDH"/>
</dbReference>
<comment type="similarity">
    <text evidence="1">Belongs to the short-chain dehydrogenases/reductases (SDR) family.</text>
</comment>
<dbReference type="CDD" id="cd05233">
    <property type="entry name" value="SDR_c"/>
    <property type="match status" value="1"/>
</dbReference>